<accession>A0A372JS23</accession>
<feature type="active site" description="Proton donor/acceptor" evidence="6">
    <location>
        <position position="213"/>
    </location>
</feature>
<organism evidence="9 10">
    <name type="scientific">Actinomadura logoneensis</name>
    <dbReference type="NCBI Taxonomy" id="2293572"/>
    <lineage>
        <taxon>Bacteria</taxon>
        <taxon>Bacillati</taxon>
        <taxon>Actinomycetota</taxon>
        <taxon>Actinomycetes</taxon>
        <taxon>Streptosporangiales</taxon>
        <taxon>Thermomonosporaceae</taxon>
        <taxon>Actinomadura</taxon>
    </lineage>
</organism>
<keyword evidence="2" id="KW-0808">Transferase</keyword>
<dbReference type="PROSITE" id="PS52029">
    <property type="entry name" value="LD_TPASE"/>
    <property type="match status" value="1"/>
</dbReference>
<comment type="caution">
    <text evidence="9">The sequence shown here is derived from an EMBL/GenBank/DDBJ whole genome shotgun (WGS) entry which is preliminary data.</text>
</comment>
<comment type="pathway">
    <text evidence="1 6">Cell wall biogenesis; peptidoglycan biosynthesis.</text>
</comment>
<dbReference type="OrthoDB" id="9810670at2"/>
<sequence>MRRILLGLVPLAIAGTVSTALAGTAEAAVNRAPDRAALAPHAAPGAKDGVTAAARTLHYGDKGAAVKYLQNRLRALHYDPGAVDGRYGKDLRYAVYAFQKVNRITPSSTVGARTWKALAHPAQPPRVLKGGAANRVEVSKKHQLVVVYRNNKVQLVTLTSTGSGKRYCSQGKCSYATTPSGNFRVLRKINGWRHAPLGGLYKPLYFHGGYALHGSPSVPLYPASHGCARIPMYHTADLLFRLVPVGTAVYVR</sequence>
<reference evidence="9 10" key="1">
    <citation type="submission" date="2018-08" db="EMBL/GenBank/DDBJ databases">
        <title>Actinomadura jelena sp. nov., a novel Actinomycete isolated from soil in Chad.</title>
        <authorList>
            <person name="Shi L."/>
        </authorList>
    </citation>
    <scope>NUCLEOTIDE SEQUENCE [LARGE SCALE GENOMIC DNA]</scope>
    <source>
        <strain evidence="9 10">NEAU-G17</strain>
    </source>
</reference>
<dbReference type="InterPro" id="IPR002477">
    <property type="entry name" value="Peptidoglycan-bd-like"/>
</dbReference>
<evidence type="ECO:0000256" key="4">
    <source>
        <dbReference type="ARBA" id="ARBA00022984"/>
    </source>
</evidence>
<dbReference type="GO" id="GO:0005576">
    <property type="term" value="C:extracellular region"/>
    <property type="evidence" value="ECO:0007669"/>
    <property type="project" value="TreeGrafter"/>
</dbReference>
<feature type="domain" description="L,D-TPase catalytic" evidence="8">
    <location>
        <begin position="134"/>
        <end position="252"/>
    </location>
</feature>
<evidence type="ECO:0000256" key="7">
    <source>
        <dbReference type="SAM" id="SignalP"/>
    </source>
</evidence>
<protein>
    <submittedName>
        <fullName evidence="9">Murein L,D-transpeptidase</fullName>
    </submittedName>
</protein>
<dbReference type="Proteomes" id="UP000261811">
    <property type="component" value="Unassembled WGS sequence"/>
</dbReference>
<evidence type="ECO:0000256" key="5">
    <source>
        <dbReference type="ARBA" id="ARBA00023316"/>
    </source>
</evidence>
<keyword evidence="4 6" id="KW-0573">Peptidoglycan synthesis</keyword>
<dbReference type="PANTHER" id="PTHR30582:SF2">
    <property type="entry name" value="L,D-TRANSPEPTIDASE YCIB-RELATED"/>
    <property type="match status" value="1"/>
</dbReference>
<evidence type="ECO:0000256" key="6">
    <source>
        <dbReference type="PROSITE-ProRule" id="PRU01373"/>
    </source>
</evidence>
<dbReference type="RefSeq" id="WP_117356283.1">
    <property type="nucleotide sequence ID" value="NZ_QURH01000099.1"/>
</dbReference>
<dbReference type="InterPro" id="IPR005490">
    <property type="entry name" value="LD_TPept_cat_dom"/>
</dbReference>
<dbReference type="SUPFAM" id="SSF47090">
    <property type="entry name" value="PGBD-like"/>
    <property type="match status" value="1"/>
</dbReference>
<dbReference type="EMBL" id="QURH01000099">
    <property type="protein sequence ID" value="RFU42739.1"/>
    <property type="molecule type" value="Genomic_DNA"/>
</dbReference>
<proteinExistence type="predicted"/>
<dbReference type="Pfam" id="PF03734">
    <property type="entry name" value="YkuD"/>
    <property type="match status" value="1"/>
</dbReference>
<dbReference type="UniPathway" id="UPA00219"/>
<name>A0A372JS23_9ACTN</name>
<dbReference type="GO" id="GO:0016740">
    <property type="term" value="F:transferase activity"/>
    <property type="evidence" value="ECO:0007669"/>
    <property type="project" value="UniProtKB-KW"/>
</dbReference>
<dbReference type="Gene3D" id="1.10.101.10">
    <property type="entry name" value="PGBD-like superfamily/PGBD"/>
    <property type="match status" value="1"/>
</dbReference>
<feature type="signal peptide" evidence="7">
    <location>
        <begin position="1"/>
        <end position="22"/>
    </location>
</feature>
<feature type="active site" description="Nucleophile" evidence="6">
    <location>
        <position position="227"/>
    </location>
</feature>
<dbReference type="InterPro" id="IPR036366">
    <property type="entry name" value="PGBDSf"/>
</dbReference>
<dbReference type="InterPro" id="IPR036365">
    <property type="entry name" value="PGBD-like_sf"/>
</dbReference>
<dbReference type="Gene3D" id="2.40.440.10">
    <property type="entry name" value="L,D-transpeptidase catalytic domain-like"/>
    <property type="match status" value="1"/>
</dbReference>
<dbReference type="PANTHER" id="PTHR30582">
    <property type="entry name" value="L,D-TRANSPEPTIDASE"/>
    <property type="match status" value="1"/>
</dbReference>
<dbReference type="Pfam" id="PF01471">
    <property type="entry name" value="PG_binding_1"/>
    <property type="match status" value="1"/>
</dbReference>
<feature type="chain" id="PRO_5016712643" evidence="7">
    <location>
        <begin position="23"/>
        <end position="252"/>
    </location>
</feature>
<dbReference type="GO" id="GO:0008360">
    <property type="term" value="P:regulation of cell shape"/>
    <property type="evidence" value="ECO:0007669"/>
    <property type="project" value="UniProtKB-UniRule"/>
</dbReference>
<dbReference type="InterPro" id="IPR038063">
    <property type="entry name" value="Transpep_catalytic_dom"/>
</dbReference>
<dbReference type="SUPFAM" id="SSF141523">
    <property type="entry name" value="L,D-transpeptidase catalytic domain-like"/>
    <property type="match status" value="1"/>
</dbReference>
<gene>
    <name evidence="9" type="ORF">DZF91_04815</name>
</gene>
<keyword evidence="10" id="KW-1185">Reference proteome</keyword>
<dbReference type="CDD" id="cd16913">
    <property type="entry name" value="YkuD_like"/>
    <property type="match status" value="1"/>
</dbReference>
<dbReference type="GO" id="GO:0071555">
    <property type="term" value="P:cell wall organization"/>
    <property type="evidence" value="ECO:0007669"/>
    <property type="project" value="UniProtKB-UniRule"/>
</dbReference>
<dbReference type="GO" id="GO:0018104">
    <property type="term" value="P:peptidoglycan-protein cross-linking"/>
    <property type="evidence" value="ECO:0007669"/>
    <property type="project" value="TreeGrafter"/>
</dbReference>
<dbReference type="GO" id="GO:0071972">
    <property type="term" value="F:peptidoglycan L,D-transpeptidase activity"/>
    <property type="evidence" value="ECO:0007669"/>
    <property type="project" value="TreeGrafter"/>
</dbReference>
<dbReference type="AlphaFoldDB" id="A0A372JS23"/>
<keyword evidence="5 6" id="KW-0961">Cell wall biogenesis/degradation</keyword>
<dbReference type="InterPro" id="IPR050979">
    <property type="entry name" value="LD-transpeptidase"/>
</dbReference>
<evidence type="ECO:0000256" key="3">
    <source>
        <dbReference type="ARBA" id="ARBA00022960"/>
    </source>
</evidence>
<keyword evidence="7" id="KW-0732">Signal</keyword>
<evidence type="ECO:0000313" key="10">
    <source>
        <dbReference type="Proteomes" id="UP000261811"/>
    </source>
</evidence>
<keyword evidence="3 6" id="KW-0133">Cell shape</keyword>
<evidence type="ECO:0000259" key="8">
    <source>
        <dbReference type="PROSITE" id="PS52029"/>
    </source>
</evidence>
<evidence type="ECO:0000256" key="2">
    <source>
        <dbReference type="ARBA" id="ARBA00022679"/>
    </source>
</evidence>
<evidence type="ECO:0000256" key="1">
    <source>
        <dbReference type="ARBA" id="ARBA00004752"/>
    </source>
</evidence>
<evidence type="ECO:0000313" key="9">
    <source>
        <dbReference type="EMBL" id="RFU42739.1"/>
    </source>
</evidence>